<dbReference type="EMBL" id="WOTH01000029">
    <property type="protein sequence ID" value="NHO54678.1"/>
    <property type="molecule type" value="Genomic_DNA"/>
</dbReference>
<dbReference type="PANTHER" id="PTHR43798:SF33">
    <property type="entry name" value="HYDROLASE, PUTATIVE (AFU_ORTHOLOGUE AFUA_2G14860)-RELATED"/>
    <property type="match status" value="1"/>
</dbReference>
<dbReference type="PANTHER" id="PTHR43798">
    <property type="entry name" value="MONOACYLGLYCEROL LIPASE"/>
    <property type="match status" value="1"/>
</dbReference>
<accession>A0A967BCT3</accession>
<dbReference type="RefSeq" id="WP_166317169.1">
    <property type="nucleotide sequence ID" value="NZ_WOTH01000029.1"/>
</dbReference>
<evidence type="ECO:0000313" key="3">
    <source>
        <dbReference type="EMBL" id="NHO54678.1"/>
    </source>
</evidence>
<feature type="domain" description="AB hydrolase-1" evidence="2">
    <location>
        <begin position="78"/>
        <end position="318"/>
    </location>
</feature>
<name>A0A967BCT3_9PROT</name>
<organism evidence="3 4">
    <name type="scientific">Acetobacter estunensis</name>
    <dbReference type="NCBI Taxonomy" id="104097"/>
    <lineage>
        <taxon>Bacteria</taxon>
        <taxon>Pseudomonadati</taxon>
        <taxon>Pseudomonadota</taxon>
        <taxon>Alphaproteobacteria</taxon>
        <taxon>Acetobacterales</taxon>
        <taxon>Acetobacteraceae</taxon>
        <taxon>Acetobacter</taxon>
    </lineage>
</organism>
<dbReference type="InterPro" id="IPR050266">
    <property type="entry name" value="AB_hydrolase_sf"/>
</dbReference>
<dbReference type="AlphaFoldDB" id="A0A967BCT3"/>
<dbReference type="GO" id="GO:0047372">
    <property type="term" value="F:monoacylglycerol lipase activity"/>
    <property type="evidence" value="ECO:0007669"/>
    <property type="project" value="TreeGrafter"/>
</dbReference>
<feature type="chain" id="PRO_5037006924" evidence="1">
    <location>
        <begin position="22"/>
        <end position="333"/>
    </location>
</feature>
<comment type="caution">
    <text evidence="3">The sequence shown here is derived from an EMBL/GenBank/DDBJ whole genome shotgun (WGS) entry which is preliminary data.</text>
</comment>
<dbReference type="Proteomes" id="UP000597459">
    <property type="component" value="Unassembled WGS sequence"/>
</dbReference>
<feature type="signal peptide" evidence="1">
    <location>
        <begin position="1"/>
        <end position="21"/>
    </location>
</feature>
<gene>
    <name evidence="3" type="ORF">GOB87_12115</name>
</gene>
<evidence type="ECO:0000313" key="4">
    <source>
        <dbReference type="Proteomes" id="UP000597459"/>
    </source>
</evidence>
<dbReference type="Gene3D" id="3.40.50.1820">
    <property type="entry name" value="alpha/beta hydrolase"/>
    <property type="match status" value="1"/>
</dbReference>
<evidence type="ECO:0000259" key="2">
    <source>
        <dbReference type="Pfam" id="PF00561"/>
    </source>
</evidence>
<sequence length="333" mass="37422">MKWFLRFLCITALVLGGRALATEAPIYGPRLEGFASPWPLKTYRFSSQRQMMEMNYMDVRPTHPNGRVAVPLHGKNFCAATWETTIRALVRAGWRVIAPDQIGFCTSSKPDNYQFSFSQLATNTHDLLLSLGVEHPVLIGHSTGGMLAVRYALMFPQNVQQLVLVDPVGLENWQAKGVPYRTIDEWYAGERGKTADAIRAYERRVYYDGKWNPAWERWVQMLAGMYRSPDGDAVAWNSARLYDMIFTQPVVQEFPNLRVPTVLMIGNRDITAIGAEGAPPDVRAQLGHYPELGRAAVAAIPGARLVEFPTLGHAPQIQDPAVFHARLFEILEH</sequence>
<keyword evidence="3" id="KW-0378">Hydrolase</keyword>
<dbReference type="InterPro" id="IPR000073">
    <property type="entry name" value="AB_hydrolase_1"/>
</dbReference>
<dbReference type="PRINTS" id="PR00111">
    <property type="entry name" value="ABHYDROLASE"/>
</dbReference>
<dbReference type="GO" id="GO:0016020">
    <property type="term" value="C:membrane"/>
    <property type="evidence" value="ECO:0007669"/>
    <property type="project" value="TreeGrafter"/>
</dbReference>
<proteinExistence type="predicted"/>
<dbReference type="GO" id="GO:0046464">
    <property type="term" value="P:acylglycerol catabolic process"/>
    <property type="evidence" value="ECO:0007669"/>
    <property type="project" value="TreeGrafter"/>
</dbReference>
<keyword evidence="4" id="KW-1185">Reference proteome</keyword>
<dbReference type="InterPro" id="IPR029058">
    <property type="entry name" value="AB_hydrolase_fold"/>
</dbReference>
<evidence type="ECO:0000256" key="1">
    <source>
        <dbReference type="SAM" id="SignalP"/>
    </source>
</evidence>
<dbReference type="Pfam" id="PF00561">
    <property type="entry name" value="Abhydrolase_1"/>
    <property type="match status" value="1"/>
</dbReference>
<reference evidence="3" key="1">
    <citation type="submission" date="2019-11" db="EMBL/GenBank/DDBJ databases">
        <title>Description of new Acetobacter species.</title>
        <authorList>
            <person name="Cleenwerck I."/>
            <person name="Sombolestani A.S."/>
        </authorList>
    </citation>
    <scope>NUCLEOTIDE SEQUENCE</scope>
    <source>
        <strain evidence="3">LMG 1626</strain>
    </source>
</reference>
<keyword evidence="1" id="KW-0732">Signal</keyword>
<dbReference type="SUPFAM" id="SSF53474">
    <property type="entry name" value="alpha/beta-Hydrolases"/>
    <property type="match status" value="1"/>
</dbReference>
<protein>
    <submittedName>
        <fullName evidence="3">Alpha/beta fold hydrolase</fullName>
    </submittedName>
</protein>